<dbReference type="PROSITE" id="PS00658">
    <property type="entry name" value="FORK_HEAD_2"/>
    <property type="match status" value="1"/>
</dbReference>
<dbReference type="InterPro" id="IPR036388">
    <property type="entry name" value="WH-like_DNA-bd_sf"/>
</dbReference>
<dbReference type="GO" id="GO:0043565">
    <property type="term" value="F:sequence-specific DNA binding"/>
    <property type="evidence" value="ECO:0007669"/>
    <property type="project" value="InterPro"/>
</dbReference>
<dbReference type="Pfam" id="PF00250">
    <property type="entry name" value="Forkhead"/>
    <property type="match status" value="1"/>
</dbReference>
<dbReference type="KEGG" id="lgi:LOTGIDRAFT_89276"/>
<dbReference type="InterPro" id="IPR042839">
    <property type="entry name" value="FOXM1"/>
</dbReference>
<proteinExistence type="predicted"/>
<dbReference type="InterPro" id="IPR018122">
    <property type="entry name" value="TF_fork_head_CS_1"/>
</dbReference>
<evidence type="ECO:0000259" key="3">
    <source>
        <dbReference type="PROSITE" id="PS50039"/>
    </source>
</evidence>
<dbReference type="CTD" id="20252839"/>
<comment type="subcellular location">
    <subcellularLocation>
        <location evidence="2">Nucleus</location>
    </subcellularLocation>
</comment>
<dbReference type="GO" id="GO:0000086">
    <property type="term" value="P:G2/M transition of mitotic cell cycle"/>
    <property type="evidence" value="ECO:0007669"/>
    <property type="project" value="InterPro"/>
</dbReference>
<dbReference type="PANTHER" id="PTHR46878">
    <property type="entry name" value="FORKHEAD BOX PROTEIN M1"/>
    <property type="match status" value="1"/>
</dbReference>
<dbReference type="PROSITE" id="PS00657">
    <property type="entry name" value="FORK_HEAD_1"/>
    <property type="match status" value="1"/>
</dbReference>
<dbReference type="EMBL" id="KB201656">
    <property type="protein sequence ID" value="ESO95329.1"/>
    <property type="molecule type" value="Genomic_DNA"/>
</dbReference>
<dbReference type="InterPro" id="IPR036390">
    <property type="entry name" value="WH_DNA-bd_sf"/>
</dbReference>
<dbReference type="RefSeq" id="XP_009053793.1">
    <property type="nucleotide sequence ID" value="XM_009055545.1"/>
</dbReference>
<dbReference type="Gene3D" id="1.10.10.10">
    <property type="entry name" value="Winged helix-like DNA-binding domain superfamily/Winged helix DNA-binding domain"/>
    <property type="match status" value="1"/>
</dbReference>
<dbReference type="InterPro" id="IPR001766">
    <property type="entry name" value="Fork_head_dom"/>
</dbReference>
<dbReference type="OMA" id="QEIYKWI"/>
<keyword evidence="1 2" id="KW-0238">DNA-binding</keyword>
<evidence type="ECO:0000256" key="1">
    <source>
        <dbReference type="ARBA" id="ARBA00023125"/>
    </source>
</evidence>
<name>V4C1K1_LOTGI</name>
<feature type="domain" description="Fork-head" evidence="3">
    <location>
        <begin position="1"/>
        <end position="83"/>
    </location>
</feature>
<dbReference type="STRING" id="225164.V4C1K1"/>
<dbReference type="GO" id="GO:0005634">
    <property type="term" value="C:nucleus"/>
    <property type="evidence" value="ECO:0007669"/>
    <property type="project" value="UniProtKB-SubCell"/>
</dbReference>
<dbReference type="OrthoDB" id="5402974at2759"/>
<dbReference type="GeneID" id="20252839"/>
<feature type="non-terminal residue" evidence="4">
    <location>
        <position position="83"/>
    </location>
</feature>
<keyword evidence="2" id="KW-0539">Nucleus</keyword>
<keyword evidence="5" id="KW-1185">Reference proteome</keyword>
<dbReference type="GO" id="GO:0003700">
    <property type="term" value="F:DNA-binding transcription factor activity"/>
    <property type="evidence" value="ECO:0007669"/>
    <property type="project" value="InterPro"/>
</dbReference>
<gene>
    <name evidence="4" type="ORF">LOTGIDRAFT_89276</name>
</gene>
<organism evidence="4 5">
    <name type="scientific">Lottia gigantea</name>
    <name type="common">Giant owl limpet</name>
    <dbReference type="NCBI Taxonomy" id="225164"/>
    <lineage>
        <taxon>Eukaryota</taxon>
        <taxon>Metazoa</taxon>
        <taxon>Spiralia</taxon>
        <taxon>Lophotrochozoa</taxon>
        <taxon>Mollusca</taxon>
        <taxon>Gastropoda</taxon>
        <taxon>Patellogastropoda</taxon>
        <taxon>Lottioidea</taxon>
        <taxon>Lottiidae</taxon>
        <taxon>Lottia</taxon>
    </lineage>
</organism>
<dbReference type="PANTHER" id="PTHR46878:SF1">
    <property type="entry name" value="FORKHEAD BOX PROTEIN M1"/>
    <property type="match status" value="1"/>
</dbReference>
<feature type="DNA-binding region" description="Fork-head" evidence="2">
    <location>
        <begin position="1"/>
        <end position="83"/>
    </location>
</feature>
<dbReference type="PROSITE" id="PS50039">
    <property type="entry name" value="FORK_HEAD_3"/>
    <property type="match status" value="1"/>
</dbReference>
<evidence type="ECO:0000256" key="2">
    <source>
        <dbReference type="PROSITE-ProRule" id="PRU00089"/>
    </source>
</evidence>
<dbReference type="SUPFAM" id="SSF46785">
    <property type="entry name" value="Winged helix' DNA-binding domain"/>
    <property type="match status" value="1"/>
</dbReference>
<dbReference type="SMART" id="SM00339">
    <property type="entry name" value="FH"/>
    <property type="match status" value="1"/>
</dbReference>
<dbReference type="AlphaFoldDB" id="V4C1K1"/>
<feature type="non-terminal residue" evidence="4">
    <location>
        <position position="1"/>
    </location>
</feature>
<sequence length="83" mass="10028">RPPYSYMVLIQLALSSAEDHKMTLKEICKWIEDNFEYFRSVAKPGWRNSIRHNLSFYHCFVRDLSNNKKHGSKWMLQFDPDDF</sequence>
<evidence type="ECO:0000313" key="4">
    <source>
        <dbReference type="EMBL" id="ESO95329.1"/>
    </source>
</evidence>
<evidence type="ECO:0000313" key="5">
    <source>
        <dbReference type="Proteomes" id="UP000030746"/>
    </source>
</evidence>
<protein>
    <recommendedName>
        <fullName evidence="3">Fork-head domain-containing protein</fullName>
    </recommendedName>
</protein>
<dbReference type="Proteomes" id="UP000030746">
    <property type="component" value="Unassembled WGS sequence"/>
</dbReference>
<dbReference type="PRINTS" id="PR00053">
    <property type="entry name" value="FORKHEAD"/>
</dbReference>
<dbReference type="InterPro" id="IPR030456">
    <property type="entry name" value="TF_fork_head_CS_2"/>
</dbReference>
<dbReference type="HOGENOM" id="CLU_077699_5_2_1"/>
<reference evidence="4 5" key="1">
    <citation type="journal article" date="2013" name="Nature">
        <title>Insights into bilaterian evolution from three spiralian genomes.</title>
        <authorList>
            <person name="Simakov O."/>
            <person name="Marletaz F."/>
            <person name="Cho S.J."/>
            <person name="Edsinger-Gonzales E."/>
            <person name="Havlak P."/>
            <person name="Hellsten U."/>
            <person name="Kuo D.H."/>
            <person name="Larsson T."/>
            <person name="Lv J."/>
            <person name="Arendt D."/>
            <person name="Savage R."/>
            <person name="Osoegawa K."/>
            <person name="de Jong P."/>
            <person name="Grimwood J."/>
            <person name="Chapman J.A."/>
            <person name="Shapiro H."/>
            <person name="Aerts A."/>
            <person name="Otillar R.P."/>
            <person name="Terry A.Y."/>
            <person name="Boore J.L."/>
            <person name="Grigoriev I.V."/>
            <person name="Lindberg D.R."/>
            <person name="Seaver E.C."/>
            <person name="Weisblat D.A."/>
            <person name="Putnam N.H."/>
            <person name="Rokhsar D.S."/>
        </authorList>
    </citation>
    <scope>NUCLEOTIDE SEQUENCE [LARGE SCALE GENOMIC DNA]</scope>
</reference>
<accession>V4C1K1</accession>